<name>A0ABY9Y6S3_9FLAO</name>
<feature type="domain" description="Metallo-beta-lactamase" evidence="1">
    <location>
        <begin position="3"/>
        <end position="87"/>
    </location>
</feature>
<reference evidence="2 3" key="1">
    <citation type="submission" date="2023-09" db="EMBL/GenBank/DDBJ databases">
        <title>Thalassobella suaedae gen. nov., sp. nov., a marine bacterium of the family Flavobacteriaceae isolated from a halophyte Suaeda japonica.</title>
        <authorList>
            <person name="Lee S.Y."/>
            <person name="Hwang C.Y."/>
        </authorList>
    </citation>
    <scope>NUCLEOTIDE SEQUENCE [LARGE SCALE GENOMIC DNA]</scope>
    <source>
        <strain evidence="2 3">HL-DH10</strain>
    </source>
</reference>
<evidence type="ECO:0000259" key="1">
    <source>
        <dbReference type="Pfam" id="PF00753"/>
    </source>
</evidence>
<dbReference type="RefSeq" id="WP_415863967.1">
    <property type="nucleotide sequence ID" value="NZ_CP134536.1"/>
</dbReference>
<gene>
    <name evidence="2" type="ORF">RHP49_06880</name>
</gene>
<dbReference type="EMBL" id="CP134536">
    <property type="protein sequence ID" value="WNH13974.1"/>
    <property type="molecule type" value="Genomic_DNA"/>
</dbReference>
<keyword evidence="3" id="KW-1185">Reference proteome</keyword>
<dbReference type="SUPFAM" id="SSF56281">
    <property type="entry name" value="Metallo-hydrolase/oxidoreductase"/>
    <property type="match status" value="1"/>
</dbReference>
<proteinExistence type="predicted"/>
<dbReference type="CDD" id="cd06262">
    <property type="entry name" value="metallo-hydrolase-like_MBL-fold"/>
    <property type="match status" value="1"/>
</dbReference>
<accession>A0ABY9Y6S3</accession>
<dbReference type="Pfam" id="PF00753">
    <property type="entry name" value="Lactamase_B"/>
    <property type="match status" value="1"/>
</dbReference>
<dbReference type="Gene3D" id="3.60.15.10">
    <property type="entry name" value="Ribonuclease Z/Hydroxyacylglutathione hydrolase-like"/>
    <property type="match status" value="1"/>
</dbReference>
<organism evidence="2 3">
    <name type="scientific">Thalassobellus suaedae</name>
    <dbReference type="NCBI Taxonomy" id="3074124"/>
    <lineage>
        <taxon>Bacteria</taxon>
        <taxon>Pseudomonadati</taxon>
        <taxon>Bacteroidota</taxon>
        <taxon>Flavobacteriia</taxon>
        <taxon>Flavobacteriales</taxon>
        <taxon>Flavobacteriaceae</taxon>
        <taxon>Thalassobellus</taxon>
    </lineage>
</organism>
<protein>
    <submittedName>
        <fullName evidence="2">MBL fold metallo-hydrolase</fullName>
    </submittedName>
</protein>
<dbReference type="InterPro" id="IPR036866">
    <property type="entry name" value="RibonucZ/Hydroxyglut_hydro"/>
</dbReference>
<evidence type="ECO:0000313" key="2">
    <source>
        <dbReference type="EMBL" id="WNH13974.1"/>
    </source>
</evidence>
<dbReference type="Proteomes" id="UP001303407">
    <property type="component" value="Chromosome"/>
</dbReference>
<dbReference type="InterPro" id="IPR001279">
    <property type="entry name" value="Metallo-B-lactamas"/>
</dbReference>
<sequence length="133" mass="14866">MGYIIKTDDNQLIVVDGGSSDSAIIVEDYLVQLGGKVDAWVITHPHEDHAGVLIEILKRKKIIITKILHSALNEEWVRLNEMKSYSFLVKKNKIIRKSEVLILDIKANDSFSIGDGVDLKVIGDRTNGLTLIQ</sequence>
<evidence type="ECO:0000313" key="3">
    <source>
        <dbReference type="Proteomes" id="UP001303407"/>
    </source>
</evidence>